<dbReference type="GO" id="GO:0005634">
    <property type="term" value="C:nucleus"/>
    <property type="evidence" value="ECO:0000318"/>
    <property type="project" value="GO_Central"/>
</dbReference>
<evidence type="ECO:0000313" key="4">
    <source>
        <dbReference type="Proteomes" id="UP000036987"/>
    </source>
</evidence>
<comment type="caution">
    <text evidence="3">The sequence shown here is derived from an EMBL/GenBank/DDBJ whole genome shotgun (WGS) entry which is preliminary data.</text>
</comment>
<evidence type="ECO:0000313" key="3">
    <source>
        <dbReference type="EMBL" id="KMZ66336.1"/>
    </source>
</evidence>
<dbReference type="InterPro" id="IPR001841">
    <property type="entry name" value="Znf_RING"/>
</dbReference>
<keyword evidence="4" id="KW-1185">Reference proteome</keyword>
<dbReference type="OrthoDB" id="8062037at2759"/>
<protein>
    <recommendedName>
        <fullName evidence="2">RING-type domain-containing protein</fullName>
    </recommendedName>
</protein>
<proteinExistence type="predicted"/>
<feature type="domain" description="RING-type" evidence="2">
    <location>
        <begin position="11"/>
        <end position="56"/>
    </location>
</feature>
<dbReference type="Pfam" id="PF13639">
    <property type="entry name" value="zf-RING_2"/>
    <property type="match status" value="1"/>
</dbReference>
<dbReference type="PROSITE" id="PS50089">
    <property type="entry name" value="ZF_RING_2"/>
    <property type="match status" value="1"/>
</dbReference>
<reference evidence="4" key="1">
    <citation type="journal article" date="2016" name="Nature">
        <title>The genome of the seagrass Zostera marina reveals angiosperm adaptation to the sea.</title>
        <authorList>
            <person name="Olsen J.L."/>
            <person name="Rouze P."/>
            <person name="Verhelst B."/>
            <person name="Lin Y.-C."/>
            <person name="Bayer T."/>
            <person name="Collen J."/>
            <person name="Dattolo E."/>
            <person name="De Paoli E."/>
            <person name="Dittami S."/>
            <person name="Maumus F."/>
            <person name="Michel G."/>
            <person name="Kersting A."/>
            <person name="Lauritano C."/>
            <person name="Lohaus R."/>
            <person name="Toepel M."/>
            <person name="Tonon T."/>
            <person name="Vanneste K."/>
            <person name="Amirebrahimi M."/>
            <person name="Brakel J."/>
            <person name="Bostroem C."/>
            <person name="Chovatia M."/>
            <person name="Grimwood J."/>
            <person name="Jenkins J.W."/>
            <person name="Jueterbock A."/>
            <person name="Mraz A."/>
            <person name="Stam W.T."/>
            <person name="Tice H."/>
            <person name="Bornberg-Bauer E."/>
            <person name="Green P.J."/>
            <person name="Pearson G.A."/>
            <person name="Procaccini G."/>
            <person name="Duarte C.M."/>
            <person name="Schmutz J."/>
            <person name="Reusch T.B.H."/>
            <person name="Van de Peer Y."/>
        </authorList>
    </citation>
    <scope>NUCLEOTIDE SEQUENCE [LARGE SCALE GENOMIC DNA]</scope>
    <source>
        <strain evidence="4">cv. Finnish</strain>
    </source>
</reference>
<dbReference type="InterPro" id="IPR013083">
    <property type="entry name" value="Znf_RING/FYVE/PHD"/>
</dbReference>
<dbReference type="SMART" id="SM00184">
    <property type="entry name" value="RING"/>
    <property type="match status" value="1"/>
</dbReference>
<dbReference type="InterPro" id="IPR044274">
    <property type="entry name" value="RFI2"/>
</dbReference>
<dbReference type="SUPFAM" id="SSF57850">
    <property type="entry name" value="RING/U-box"/>
    <property type="match status" value="1"/>
</dbReference>
<keyword evidence="1" id="KW-0862">Zinc</keyword>
<dbReference type="Proteomes" id="UP000036987">
    <property type="component" value="Unassembled WGS sequence"/>
</dbReference>
<evidence type="ECO:0000256" key="1">
    <source>
        <dbReference type="PROSITE-ProRule" id="PRU00175"/>
    </source>
</evidence>
<dbReference type="Gene3D" id="3.30.40.10">
    <property type="entry name" value="Zinc/RING finger domain, C3HC4 (zinc finger)"/>
    <property type="match status" value="1"/>
</dbReference>
<sequence>MQAAEELPVACSICLDQVIENGDCSTAKLQCGHQFHLDCICSAFNAKGLMQCPNCRNVEEGKWLYANSYNFPQEVNLDEFTREEEISTLNSLELPFRSRWCPFNQFLPLPILWENVSSSNRNSGEITFHPPFSLPSNFLQFGIPPLVDDSSSHPFFSRTFPFSNDSDIHTYPSVSGTHQAPNYFVTRRAGRNHSSNHPRQWAYIHHPFNPGQRSVAMTYIIPHQPQPFRGHIGRNHRPPTIHGNPNGASRLSSQGVSTSSVAYSVFCPFYPTPLPSRNPHDQNFSPPFRGLPPANVIWFVPSVSSPGGVSLSSQTVLLPPRQRGPSSHAWPAHFPRTHRYPFI</sequence>
<dbReference type="GO" id="GO:0008270">
    <property type="term" value="F:zinc ion binding"/>
    <property type="evidence" value="ECO:0007669"/>
    <property type="project" value="UniProtKB-KW"/>
</dbReference>
<keyword evidence="1" id="KW-0863">Zinc-finger</keyword>
<dbReference type="GO" id="GO:0004842">
    <property type="term" value="F:ubiquitin-protein transferase activity"/>
    <property type="evidence" value="ECO:0000318"/>
    <property type="project" value="GO_Central"/>
</dbReference>
<organism evidence="3 4">
    <name type="scientific">Zostera marina</name>
    <name type="common">Eelgrass</name>
    <dbReference type="NCBI Taxonomy" id="29655"/>
    <lineage>
        <taxon>Eukaryota</taxon>
        <taxon>Viridiplantae</taxon>
        <taxon>Streptophyta</taxon>
        <taxon>Embryophyta</taxon>
        <taxon>Tracheophyta</taxon>
        <taxon>Spermatophyta</taxon>
        <taxon>Magnoliopsida</taxon>
        <taxon>Liliopsida</taxon>
        <taxon>Zosteraceae</taxon>
        <taxon>Zostera</taxon>
    </lineage>
</organism>
<dbReference type="PANTHER" id="PTHR46798:SF3">
    <property type="entry name" value="RING FINGER FAMILY PROTEIN"/>
    <property type="match status" value="1"/>
</dbReference>
<dbReference type="PANTHER" id="PTHR46798">
    <property type="entry name" value="OS09G0511500 PROTEIN"/>
    <property type="match status" value="1"/>
</dbReference>
<evidence type="ECO:0000259" key="2">
    <source>
        <dbReference type="PROSITE" id="PS50089"/>
    </source>
</evidence>
<keyword evidence="1" id="KW-0479">Metal-binding</keyword>
<gene>
    <name evidence="3" type="ORF">ZOSMA_2G03530</name>
</gene>
<name>A0A0K9PBJ4_ZOSMR</name>
<dbReference type="AlphaFoldDB" id="A0A0K9PBJ4"/>
<dbReference type="EMBL" id="LFYR01000981">
    <property type="protein sequence ID" value="KMZ66336.1"/>
    <property type="molecule type" value="Genomic_DNA"/>
</dbReference>
<accession>A0A0K9PBJ4</accession>